<organism evidence="2 3">
    <name type="scientific">Aquimarina atlantica</name>
    <dbReference type="NCBI Taxonomy" id="1317122"/>
    <lineage>
        <taxon>Bacteria</taxon>
        <taxon>Pseudomonadati</taxon>
        <taxon>Bacteroidota</taxon>
        <taxon>Flavobacteriia</taxon>
        <taxon>Flavobacteriales</taxon>
        <taxon>Flavobacteriaceae</taxon>
        <taxon>Aquimarina</taxon>
    </lineage>
</organism>
<evidence type="ECO:0000256" key="1">
    <source>
        <dbReference type="SAM" id="Phobius"/>
    </source>
</evidence>
<name>A0A023BY61_9FLAO</name>
<feature type="transmembrane region" description="Helical" evidence="1">
    <location>
        <begin position="12"/>
        <end position="32"/>
    </location>
</feature>
<gene>
    <name evidence="2" type="ORF">ATO12_09460</name>
</gene>
<evidence type="ECO:0008006" key="4">
    <source>
        <dbReference type="Google" id="ProtNLM"/>
    </source>
</evidence>
<proteinExistence type="predicted"/>
<evidence type="ECO:0000313" key="2">
    <source>
        <dbReference type="EMBL" id="EZH74950.1"/>
    </source>
</evidence>
<dbReference type="RefSeq" id="WP_034239925.1">
    <property type="nucleotide sequence ID" value="NZ_AQRA01000002.1"/>
</dbReference>
<comment type="caution">
    <text evidence="2">The sequence shown here is derived from an EMBL/GenBank/DDBJ whole genome shotgun (WGS) entry which is preliminary data.</text>
</comment>
<keyword evidence="1" id="KW-0472">Membrane</keyword>
<reference evidence="2 3" key="1">
    <citation type="submission" date="2014-04" db="EMBL/GenBank/DDBJ databases">
        <title>Aquimarina sp. 22II-S11-z7 Genome Sequencing.</title>
        <authorList>
            <person name="Lai Q."/>
        </authorList>
    </citation>
    <scope>NUCLEOTIDE SEQUENCE [LARGE SCALE GENOMIC DNA]</scope>
    <source>
        <strain evidence="2 3">22II-S11-z7</strain>
    </source>
</reference>
<keyword evidence="1" id="KW-1133">Transmembrane helix</keyword>
<dbReference type="Proteomes" id="UP000023541">
    <property type="component" value="Unassembled WGS sequence"/>
</dbReference>
<dbReference type="EMBL" id="AQRA01000002">
    <property type="protein sequence ID" value="EZH74950.1"/>
    <property type="molecule type" value="Genomic_DNA"/>
</dbReference>
<keyword evidence="3" id="KW-1185">Reference proteome</keyword>
<accession>A0A023BY61</accession>
<evidence type="ECO:0000313" key="3">
    <source>
        <dbReference type="Proteomes" id="UP000023541"/>
    </source>
</evidence>
<keyword evidence="1" id="KW-0812">Transmembrane</keyword>
<dbReference type="OrthoDB" id="1115172at2"/>
<dbReference type="AlphaFoldDB" id="A0A023BY61"/>
<protein>
    <recommendedName>
        <fullName evidence="4">Chromosome partitioning protein ParA</fullName>
    </recommendedName>
</protein>
<sequence>MTTQNNNLTLKILIGVLGALLLILGIFTYKFYNEEKQNKAILQQEKDLIESELGELITKYDNAIALNEVMDDHLLKAKERIVVLLDSVKDNEANLALISRYRREVGKLKKERERLFKLADSLTVANTQLATDLDSTSVALNKRIILSDSLQTQNSKLAEIVERGSALTAANIKAEGVRVRNSGKISTTSKASRAEKVRVCFTLAPNKLTEKGDKNLYVQVVNPSNVLIGDKIAVNFDNATLTYSGTNKVFYENEALDVCVLVDAAEGELVKGNYIVNVFSGPKMISNTQFELR</sequence>
<dbReference type="eggNOG" id="COG4768">
    <property type="taxonomic scope" value="Bacteria"/>
</dbReference>
<dbReference type="STRING" id="1317122.ATO12_09460"/>